<name>W4KG50_HETIT</name>
<organism evidence="7 8">
    <name type="scientific">Heterobasidion irregulare (strain TC 32-1)</name>
    <dbReference type="NCBI Taxonomy" id="747525"/>
    <lineage>
        <taxon>Eukaryota</taxon>
        <taxon>Fungi</taxon>
        <taxon>Dikarya</taxon>
        <taxon>Basidiomycota</taxon>
        <taxon>Agaricomycotina</taxon>
        <taxon>Agaricomycetes</taxon>
        <taxon>Russulales</taxon>
        <taxon>Bondarzewiaceae</taxon>
        <taxon>Heterobasidion</taxon>
        <taxon>Heterobasidion annosum species complex</taxon>
    </lineage>
</organism>
<evidence type="ECO:0000313" key="8">
    <source>
        <dbReference type="Proteomes" id="UP000030671"/>
    </source>
</evidence>
<dbReference type="Proteomes" id="UP000030671">
    <property type="component" value="Unassembled WGS sequence"/>
</dbReference>
<dbReference type="GO" id="GO:0005737">
    <property type="term" value="C:cytoplasm"/>
    <property type="evidence" value="ECO:0007669"/>
    <property type="project" value="UniProtKB-SubCell"/>
</dbReference>
<feature type="compositionally biased region" description="Polar residues" evidence="6">
    <location>
        <begin position="78"/>
        <end position="93"/>
    </location>
</feature>
<evidence type="ECO:0000256" key="1">
    <source>
        <dbReference type="ARBA" id="ARBA00004123"/>
    </source>
</evidence>
<dbReference type="InterPro" id="IPR013900">
    <property type="entry name" value="RNR_inhibitor"/>
</dbReference>
<dbReference type="AlphaFoldDB" id="W4KG50"/>
<dbReference type="KEGG" id="hir:HETIRDRAFT_449632"/>
<feature type="region of interest" description="Disordered" evidence="6">
    <location>
        <begin position="224"/>
        <end position="243"/>
    </location>
</feature>
<comment type="subcellular location">
    <subcellularLocation>
        <location evidence="2">Cytoplasm</location>
    </subcellularLocation>
    <subcellularLocation>
        <location evidence="1">Nucleus</location>
    </subcellularLocation>
</comment>
<evidence type="ECO:0000256" key="3">
    <source>
        <dbReference type="ARBA" id="ARBA00005459"/>
    </source>
</evidence>
<comment type="similarity">
    <text evidence="3">Belongs to the DIF1/spd1 family.</text>
</comment>
<dbReference type="EMBL" id="KI925456">
    <property type="protein sequence ID" value="ETW84051.1"/>
    <property type="molecule type" value="Genomic_DNA"/>
</dbReference>
<gene>
    <name evidence="7" type="ORF">HETIRDRAFT_449632</name>
</gene>
<dbReference type="GO" id="GO:0005634">
    <property type="term" value="C:nucleus"/>
    <property type="evidence" value="ECO:0007669"/>
    <property type="project" value="UniProtKB-SubCell"/>
</dbReference>
<evidence type="ECO:0000256" key="5">
    <source>
        <dbReference type="ARBA" id="ARBA00023242"/>
    </source>
</evidence>
<dbReference type="OrthoDB" id="654211at2759"/>
<dbReference type="InParanoid" id="W4KG50"/>
<evidence type="ECO:0000256" key="6">
    <source>
        <dbReference type="SAM" id="MobiDB-lite"/>
    </source>
</evidence>
<evidence type="ECO:0000256" key="4">
    <source>
        <dbReference type="ARBA" id="ARBA00022490"/>
    </source>
</evidence>
<dbReference type="eggNOG" id="ENOG502RBA2">
    <property type="taxonomic scope" value="Eukaryota"/>
</dbReference>
<proteinExistence type="inferred from homology"/>
<keyword evidence="4" id="KW-0963">Cytoplasm</keyword>
<feature type="region of interest" description="Disordered" evidence="6">
    <location>
        <begin position="71"/>
        <end position="93"/>
    </location>
</feature>
<dbReference type="HOGENOM" id="CLU_571135_0_0_1"/>
<evidence type="ECO:0000313" key="7">
    <source>
        <dbReference type="EMBL" id="ETW84051.1"/>
    </source>
</evidence>
<dbReference type="GeneID" id="20675970"/>
<reference evidence="7 8" key="1">
    <citation type="journal article" date="2012" name="New Phytol.">
        <title>Insight into trade-off between wood decay and parasitism from the genome of a fungal forest pathogen.</title>
        <authorList>
            <person name="Olson A."/>
            <person name="Aerts A."/>
            <person name="Asiegbu F."/>
            <person name="Belbahri L."/>
            <person name="Bouzid O."/>
            <person name="Broberg A."/>
            <person name="Canback B."/>
            <person name="Coutinho P.M."/>
            <person name="Cullen D."/>
            <person name="Dalman K."/>
            <person name="Deflorio G."/>
            <person name="van Diepen L.T."/>
            <person name="Dunand C."/>
            <person name="Duplessis S."/>
            <person name="Durling M."/>
            <person name="Gonthier P."/>
            <person name="Grimwood J."/>
            <person name="Fossdal C.G."/>
            <person name="Hansson D."/>
            <person name="Henrissat B."/>
            <person name="Hietala A."/>
            <person name="Himmelstrand K."/>
            <person name="Hoffmeister D."/>
            <person name="Hogberg N."/>
            <person name="James T.Y."/>
            <person name="Karlsson M."/>
            <person name="Kohler A."/>
            <person name="Kues U."/>
            <person name="Lee Y.H."/>
            <person name="Lin Y.C."/>
            <person name="Lind M."/>
            <person name="Lindquist E."/>
            <person name="Lombard V."/>
            <person name="Lucas S."/>
            <person name="Lunden K."/>
            <person name="Morin E."/>
            <person name="Murat C."/>
            <person name="Park J."/>
            <person name="Raffaello T."/>
            <person name="Rouze P."/>
            <person name="Salamov A."/>
            <person name="Schmutz J."/>
            <person name="Solheim H."/>
            <person name="Stahlberg J."/>
            <person name="Velez H."/>
            <person name="de Vries R.P."/>
            <person name="Wiebenga A."/>
            <person name="Woodward S."/>
            <person name="Yakovlev I."/>
            <person name="Garbelotto M."/>
            <person name="Martin F."/>
            <person name="Grigoriev I.V."/>
            <person name="Stenlid J."/>
        </authorList>
    </citation>
    <scope>NUCLEOTIDE SEQUENCE [LARGE SCALE GENOMIC DNA]</scope>
    <source>
        <strain evidence="7 8">TC 32-1</strain>
    </source>
</reference>
<sequence length="478" mass="53396">MSSDLPPKRVFTSQVHSSRSSSFTASSTSLSLSVSNHARWHWHRYASISDDLTTRLQNVGSRVRKSVTEGYITDRSDSAQSSGRAFNRTTSQPHTSFSGYPIFQSSFDTLRAVYAHPNITGIPDGPSVLKRPRGGAMIDEEVSGELDDDQEMEKGAVRSDSELKAAMTSENTAVLRPMKPLRRTARPFRQTQSLPAAAFGSSLVSGNQKGAGFFTKGSCHEEEDDWSAANFPDSQGQSSPREHSVAMNSYMAPSYFPYSYPSHRVPYAYDTRDQLQIDARRNTLGGSTVRSSDTYWSMPVTKYWPSEPTRRPSNDFLADTCSDSSVYGNDHLRQAMDASASPRSERPAQPSVIKVHSESKSAKRQPSRVAKTAAKDKNACIVSKKRKSVDCEDEEDELSDEDCQRNYYKNGVKLEVIKLPVDYDTEEWLKSIATSDSDKGPWGCTWNTRQNGRRMTCAYASKRHLVKRHIEATHLHIK</sequence>
<evidence type="ECO:0000256" key="2">
    <source>
        <dbReference type="ARBA" id="ARBA00004496"/>
    </source>
</evidence>
<accession>W4KG50</accession>
<keyword evidence="8" id="KW-1185">Reference proteome</keyword>
<keyword evidence="5" id="KW-0539">Nucleus</keyword>
<feature type="region of interest" description="Disordered" evidence="6">
    <location>
        <begin position="336"/>
        <end position="371"/>
    </location>
</feature>
<protein>
    <submittedName>
        <fullName evidence="7">Uncharacterized protein</fullName>
    </submittedName>
</protein>
<dbReference type="Pfam" id="PF08591">
    <property type="entry name" value="RNR_inhib"/>
    <property type="match status" value="1"/>
</dbReference>
<dbReference type="RefSeq" id="XP_009543769.1">
    <property type="nucleotide sequence ID" value="XM_009545474.1"/>
</dbReference>